<proteinExistence type="predicted"/>
<feature type="signal peptide" evidence="2">
    <location>
        <begin position="1"/>
        <end position="20"/>
    </location>
</feature>
<dbReference type="RefSeq" id="WP_221007066.1">
    <property type="nucleotide sequence ID" value="NZ_CP081150.1"/>
</dbReference>
<evidence type="ECO:0000256" key="1">
    <source>
        <dbReference type="ARBA" id="ARBA00022729"/>
    </source>
</evidence>
<protein>
    <submittedName>
        <fullName evidence="4">Transporter substrate-binding domain-containing protein</fullName>
    </submittedName>
</protein>
<organism evidence="4 5">
    <name type="scientific">Deefgea tanakiae</name>
    <dbReference type="NCBI Taxonomy" id="2865840"/>
    <lineage>
        <taxon>Bacteria</taxon>
        <taxon>Pseudomonadati</taxon>
        <taxon>Pseudomonadota</taxon>
        <taxon>Betaproteobacteria</taxon>
        <taxon>Neisseriales</taxon>
        <taxon>Chitinibacteraceae</taxon>
        <taxon>Deefgea</taxon>
    </lineage>
</organism>
<sequence length="187" mass="21266">MLIAHALLVCPILVSAMAFSAEEVIVYGDESYPPYSYVEAGEFKGIYVDYIRQLTANMSDYRVRISPVPWKRGLSMLKNGSAFALFPPYRFKERDYIQFYSLPLYQESVVVCNRTIMTKSRVKFPEDFTDVVIGINRGYLLSSELQSAITNNFVKVEEANGNETNLKKLAALHTACYINDKVSIFLL</sequence>
<dbReference type="InterPro" id="IPR001638">
    <property type="entry name" value="Solute-binding_3/MltF_N"/>
</dbReference>
<keyword evidence="1 2" id="KW-0732">Signal</keyword>
<dbReference type="PANTHER" id="PTHR35936">
    <property type="entry name" value="MEMBRANE-BOUND LYTIC MUREIN TRANSGLYCOSYLASE F"/>
    <property type="match status" value="1"/>
</dbReference>
<keyword evidence="5" id="KW-1185">Reference proteome</keyword>
<dbReference type="SUPFAM" id="SSF53850">
    <property type="entry name" value="Periplasmic binding protein-like II"/>
    <property type="match status" value="1"/>
</dbReference>
<dbReference type="Gene3D" id="3.40.190.10">
    <property type="entry name" value="Periplasmic binding protein-like II"/>
    <property type="match status" value="2"/>
</dbReference>
<dbReference type="Proteomes" id="UP000825679">
    <property type="component" value="Chromosome"/>
</dbReference>
<dbReference type="PANTHER" id="PTHR35936:SF25">
    <property type="entry name" value="ABC TRANSPORTER SUBSTRATE-BINDING PROTEIN"/>
    <property type="match status" value="1"/>
</dbReference>
<reference evidence="4 5" key="1">
    <citation type="submission" date="2021-08" db="EMBL/GenBank/DDBJ databases">
        <title>complete genome sequencing of Deefgea sp. D25.</title>
        <authorList>
            <person name="Bae J.-W."/>
            <person name="Gim D.-H."/>
        </authorList>
    </citation>
    <scope>NUCLEOTIDE SEQUENCE [LARGE SCALE GENOMIC DNA]</scope>
    <source>
        <strain evidence="4 5">D25</strain>
    </source>
</reference>
<gene>
    <name evidence="4" type="ORF">K4H28_03720</name>
</gene>
<evidence type="ECO:0000259" key="3">
    <source>
        <dbReference type="Pfam" id="PF00497"/>
    </source>
</evidence>
<dbReference type="EMBL" id="CP081150">
    <property type="protein sequence ID" value="QZA78537.1"/>
    <property type="molecule type" value="Genomic_DNA"/>
</dbReference>
<feature type="chain" id="PRO_5046052368" evidence="2">
    <location>
        <begin position="21"/>
        <end position="187"/>
    </location>
</feature>
<evidence type="ECO:0000313" key="4">
    <source>
        <dbReference type="EMBL" id="QZA78537.1"/>
    </source>
</evidence>
<name>A0ABX8Z7G9_9NEIS</name>
<accession>A0ABX8Z7G9</accession>
<feature type="domain" description="Solute-binding protein family 3/N-terminal" evidence="3">
    <location>
        <begin position="25"/>
        <end position="82"/>
    </location>
</feature>
<evidence type="ECO:0000256" key="2">
    <source>
        <dbReference type="SAM" id="SignalP"/>
    </source>
</evidence>
<dbReference type="Pfam" id="PF00497">
    <property type="entry name" value="SBP_bac_3"/>
    <property type="match status" value="1"/>
</dbReference>
<evidence type="ECO:0000313" key="5">
    <source>
        <dbReference type="Proteomes" id="UP000825679"/>
    </source>
</evidence>